<keyword evidence="4" id="KW-1185">Reference proteome</keyword>
<keyword evidence="1" id="KW-0732">Signal</keyword>
<dbReference type="AlphaFoldDB" id="A0A918TQV5"/>
<sequence length="349" mass="35654">MKYKYRKTATFAGVLLTSMAAHADTFTGDGDGTSWEDPDNWLGDSVPASNASNILIVGDSDVTLNAGTWSYLDSNNLLHSSTEYRLARLLMGESNAGADSGTHTLTLDQGVGNTIRATNSSSANVGTRANKHSILNIVSGTTNLEAGRIVVGSAADSSGTINVNGGDLILGRGGLELGFSGTGTINITAGSFINRNDVEIFGGGTFHVAGSAPITIGIGSSASLDGNWEQASGGVLRTGIDAGGMTTILIDDVDDDGAGLQGNATFAAGSILDPYDLGGATPDIWHTVMTWEGTVTGAPTLSVDAVNAGWMSQISGNNLQVQLTSIPEPSAALLGGLALIGLGLRRHRD</sequence>
<name>A0A918TQV5_9BACT</name>
<accession>A0A918TQV5</accession>
<dbReference type="Proteomes" id="UP000644507">
    <property type="component" value="Unassembled WGS sequence"/>
</dbReference>
<protein>
    <recommendedName>
        <fullName evidence="2">Ice-binding protein C-terminal domain-containing protein</fullName>
    </recommendedName>
</protein>
<proteinExistence type="predicted"/>
<organism evidence="3 4">
    <name type="scientific">Roseibacillus persicicus</name>
    <dbReference type="NCBI Taxonomy" id="454148"/>
    <lineage>
        <taxon>Bacteria</taxon>
        <taxon>Pseudomonadati</taxon>
        <taxon>Verrucomicrobiota</taxon>
        <taxon>Verrucomicrobiia</taxon>
        <taxon>Verrucomicrobiales</taxon>
        <taxon>Verrucomicrobiaceae</taxon>
        <taxon>Roseibacillus</taxon>
    </lineage>
</organism>
<feature type="signal peptide" evidence="1">
    <location>
        <begin position="1"/>
        <end position="23"/>
    </location>
</feature>
<dbReference type="Pfam" id="PF07589">
    <property type="entry name" value="PEP-CTERM"/>
    <property type="match status" value="1"/>
</dbReference>
<comment type="caution">
    <text evidence="3">The sequence shown here is derived from an EMBL/GenBank/DDBJ whole genome shotgun (WGS) entry which is preliminary data.</text>
</comment>
<feature type="domain" description="Ice-binding protein C-terminal" evidence="2">
    <location>
        <begin position="325"/>
        <end position="346"/>
    </location>
</feature>
<reference evidence="3" key="2">
    <citation type="submission" date="2020-09" db="EMBL/GenBank/DDBJ databases">
        <authorList>
            <person name="Sun Q."/>
            <person name="Kim S."/>
        </authorList>
    </citation>
    <scope>NUCLEOTIDE SEQUENCE</scope>
    <source>
        <strain evidence="3">KCTC 12988</strain>
    </source>
</reference>
<evidence type="ECO:0000313" key="3">
    <source>
        <dbReference type="EMBL" id="GHC52746.1"/>
    </source>
</evidence>
<evidence type="ECO:0000259" key="2">
    <source>
        <dbReference type="Pfam" id="PF07589"/>
    </source>
</evidence>
<dbReference type="InterPro" id="IPR013424">
    <property type="entry name" value="Ice-binding_C"/>
</dbReference>
<reference evidence="3" key="1">
    <citation type="journal article" date="2014" name="Int. J. Syst. Evol. Microbiol.">
        <title>Complete genome sequence of Corynebacterium casei LMG S-19264T (=DSM 44701T), isolated from a smear-ripened cheese.</title>
        <authorList>
            <consortium name="US DOE Joint Genome Institute (JGI-PGF)"/>
            <person name="Walter F."/>
            <person name="Albersmeier A."/>
            <person name="Kalinowski J."/>
            <person name="Ruckert C."/>
        </authorList>
    </citation>
    <scope>NUCLEOTIDE SEQUENCE</scope>
    <source>
        <strain evidence="3">KCTC 12988</strain>
    </source>
</reference>
<feature type="chain" id="PRO_5037574687" description="Ice-binding protein C-terminal domain-containing protein" evidence="1">
    <location>
        <begin position="24"/>
        <end position="349"/>
    </location>
</feature>
<dbReference type="RefSeq" id="WP_189569696.1">
    <property type="nucleotide sequence ID" value="NZ_BMXI01000007.1"/>
</dbReference>
<dbReference type="EMBL" id="BMXI01000007">
    <property type="protein sequence ID" value="GHC52746.1"/>
    <property type="molecule type" value="Genomic_DNA"/>
</dbReference>
<evidence type="ECO:0000313" key="4">
    <source>
        <dbReference type="Proteomes" id="UP000644507"/>
    </source>
</evidence>
<evidence type="ECO:0000256" key="1">
    <source>
        <dbReference type="SAM" id="SignalP"/>
    </source>
</evidence>
<gene>
    <name evidence="3" type="ORF">GCM10007100_18910</name>
</gene>